<dbReference type="SUPFAM" id="SSF53756">
    <property type="entry name" value="UDP-Glycosyltransferase/glycogen phosphorylase"/>
    <property type="match status" value="1"/>
</dbReference>
<evidence type="ECO:0000256" key="3">
    <source>
        <dbReference type="ARBA" id="ARBA00011198"/>
    </source>
</evidence>
<gene>
    <name evidence="12" type="primary">ALG13</name>
    <name evidence="14" type="ORF">A4X13_0g5486</name>
</gene>
<evidence type="ECO:0000256" key="11">
    <source>
        <dbReference type="ARBA" id="ARBA00048184"/>
    </source>
</evidence>
<protein>
    <recommendedName>
        <fullName evidence="5 12">UDP-N-acetylglucosamine transferase subunit ALG13</fullName>
        <ecNumber evidence="4 12">2.4.1.141</ecNumber>
    </recommendedName>
    <alternativeName>
        <fullName evidence="10 12">Asparagine-linked glycosylation protein 13</fullName>
    </alternativeName>
</protein>
<keyword evidence="15" id="KW-1185">Reference proteome</keyword>
<evidence type="ECO:0000256" key="2">
    <source>
        <dbReference type="ARBA" id="ARBA00006962"/>
    </source>
</evidence>
<name>A0A177TQ84_9BASI</name>
<keyword evidence="8 12" id="KW-0256">Endoplasmic reticulum</keyword>
<evidence type="ECO:0000256" key="4">
    <source>
        <dbReference type="ARBA" id="ARBA00012614"/>
    </source>
</evidence>
<evidence type="ECO:0000259" key="13">
    <source>
        <dbReference type="Pfam" id="PF04101"/>
    </source>
</evidence>
<dbReference type="Gene3D" id="3.40.50.2000">
    <property type="entry name" value="Glycogen Phosphorylase B"/>
    <property type="match status" value="1"/>
</dbReference>
<evidence type="ECO:0000256" key="1">
    <source>
        <dbReference type="ARBA" id="ARBA00004240"/>
    </source>
</evidence>
<dbReference type="EC" id="2.4.1.141" evidence="4 12"/>
<evidence type="ECO:0000313" key="14">
    <source>
        <dbReference type="EMBL" id="KAE8248754.1"/>
    </source>
</evidence>
<dbReference type="GO" id="GO:0005783">
    <property type="term" value="C:endoplasmic reticulum"/>
    <property type="evidence" value="ECO:0007669"/>
    <property type="project" value="UniProtKB-SubCell"/>
</dbReference>
<sequence length="211" mass="22881">MADTVLLVSVGSTRFDALINTVLHPAFLSALDGLKLDLQIQYGASALTHSSNLDLIPGAEDGEYTATTRPHSINIHLFPYTPTLSTLIHSADIVISHAGSGTILEVLRSTPTPPALIVVPNHTLMDDHQSELARALGNQGYLLVGRVADQDHLIEEHARVLGQQVHQLLAAHRSAATTGKAEERKIRIQPFPSWDPQPFAQLVDERLGFDA</sequence>
<evidence type="ECO:0000313" key="15">
    <source>
        <dbReference type="Proteomes" id="UP000077521"/>
    </source>
</evidence>
<comment type="subunit">
    <text evidence="3 12">Heterodimer with ALG14 to form a functional enzyme.</text>
</comment>
<comment type="subcellular location">
    <subcellularLocation>
        <location evidence="1 12">Endoplasmic reticulum</location>
    </subcellularLocation>
</comment>
<evidence type="ECO:0000256" key="5">
    <source>
        <dbReference type="ARBA" id="ARBA00017468"/>
    </source>
</evidence>
<keyword evidence="7 12" id="KW-0808">Transferase</keyword>
<organism evidence="14 15">
    <name type="scientific">Tilletia indica</name>
    <dbReference type="NCBI Taxonomy" id="43049"/>
    <lineage>
        <taxon>Eukaryota</taxon>
        <taxon>Fungi</taxon>
        <taxon>Dikarya</taxon>
        <taxon>Basidiomycota</taxon>
        <taxon>Ustilaginomycotina</taxon>
        <taxon>Exobasidiomycetes</taxon>
        <taxon>Tilletiales</taxon>
        <taxon>Tilletiaceae</taxon>
        <taxon>Tilletia</taxon>
    </lineage>
</organism>
<dbReference type="EMBL" id="LWDF02000432">
    <property type="protein sequence ID" value="KAE8248754.1"/>
    <property type="molecule type" value="Genomic_DNA"/>
</dbReference>
<dbReference type="PANTHER" id="PTHR12867">
    <property type="entry name" value="GLYCOSYL TRANSFERASE-RELATED"/>
    <property type="match status" value="1"/>
</dbReference>
<evidence type="ECO:0000256" key="6">
    <source>
        <dbReference type="ARBA" id="ARBA00022676"/>
    </source>
</evidence>
<comment type="caution">
    <text evidence="14">The sequence shown here is derived from an EMBL/GenBank/DDBJ whole genome shotgun (WGS) entry which is preliminary data.</text>
</comment>
<dbReference type="InterPro" id="IPR007235">
    <property type="entry name" value="Glyco_trans_28_C"/>
</dbReference>
<evidence type="ECO:0000256" key="9">
    <source>
        <dbReference type="ARBA" id="ARBA00024804"/>
    </source>
</evidence>
<comment type="similarity">
    <text evidence="2 12">Belongs to the glycosyltransferase 28 family.</text>
</comment>
<proteinExistence type="inferred from homology"/>
<evidence type="ECO:0000256" key="12">
    <source>
        <dbReference type="RuleBase" id="RU362128"/>
    </source>
</evidence>
<dbReference type="Proteomes" id="UP000077521">
    <property type="component" value="Unassembled WGS sequence"/>
</dbReference>
<comment type="function">
    <text evidence="9 12">Involved in protein N-glycosylation. Essential for the second step of the dolichol-linked oligosaccharide pathway.</text>
</comment>
<feature type="domain" description="Glycosyl transferase family 28 C-terminal" evidence="13">
    <location>
        <begin position="5"/>
        <end position="156"/>
    </location>
</feature>
<keyword evidence="6 12" id="KW-0328">Glycosyltransferase</keyword>
<dbReference type="AlphaFoldDB" id="A0A177TQ84"/>
<evidence type="ECO:0000256" key="10">
    <source>
        <dbReference type="ARBA" id="ARBA00032061"/>
    </source>
</evidence>
<dbReference type="InterPro" id="IPR039042">
    <property type="entry name" value="Alg13-like"/>
</dbReference>
<evidence type="ECO:0000256" key="7">
    <source>
        <dbReference type="ARBA" id="ARBA00022679"/>
    </source>
</evidence>
<dbReference type="GO" id="GO:0004577">
    <property type="term" value="F:N-acetylglucosaminyldiphosphodolichol N-acetylglucosaminyltransferase activity"/>
    <property type="evidence" value="ECO:0007669"/>
    <property type="project" value="UniProtKB-EC"/>
</dbReference>
<dbReference type="PANTHER" id="PTHR12867:SF6">
    <property type="entry name" value="N-ACETYLGLUCOSAMINYLDIPHOSPHODOLICHOL N-ACETYLGLUCOSAMINYLTRANSFERASE"/>
    <property type="match status" value="1"/>
</dbReference>
<comment type="catalytic activity">
    <reaction evidence="11">
        <text>an N-acetyl-alpha-D-glucosaminyl-diphospho-di-trans,poly-cis-dolichol + UDP-N-acetyl-alpha-D-glucosamine = an N,N'-diacetylchitobiosyl-diphospho-di-trans,poly-cis-dolichol + UDP + H(+)</text>
        <dbReference type="Rhea" id="RHEA:23380"/>
        <dbReference type="Rhea" id="RHEA-COMP:19507"/>
        <dbReference type="Rhea" id="RHEA-COMP:19510"/>
        <dbReference type="ChEBI" id="CHEBI:15378"/>
        <dbReference type="ChEBI" id="CHEBI:57269"/>
        <dbReference type="ChEBI" id="CHEBI:57705"/>
        <dbReference type="ChEBI" id="CHEBI:58223"/>
        <dbReference type="ChEBI" id="CHEBI:58427"/>
        <dbReference type="EC" id="2.4.1.141"/>
    </reaction>
</comment>
<reference evidence="14" key="2">
    <citation type="journal article" date="2019" name="IMA Fungus">
        <title>Genome sequencing and comparison of five Tilletia species to identify candidate genes for the detection of regulated species infecting wheat.</title>
        <authorList>
            <person name="Nguyen H.D.T."/>
            <person name="Sultana T."/>
            <person name="Kesanakurti P."/>
            <person name="Hambleton S."/>
        </authorList>
    </citation>
    <scope>NUCLEOTIDE SEQUENCE</scope>
    <source>
        <strain evidence="14">DAOMC 236416</strain>
    </source>
</reference>
<reference evidence="14" key="1">
    <citation type="submission" date="2016-04" db="EMBL/GenBank/DDBJ databases">
        <authorList>
            <person name="Nguyen H.D."/>
            <person name="Samba Siva P."/>
            <person name="Cullis J."/>
            <person name="Levesque C.A."/>
            <person name="Hambleton S."/>
        </authorList>
    </citation>
    <scope>NUCLEOTIDE SEQUENCE</scope>
    <source>
        <strain evidence="14">DAOMC 236416</strain>
    </source>
</reference>
<dbReference type="GO" id="GO:0006488">
    <property type="term" value="P:dolichol-linked oligosaccharide biosynthetic process"/>
    <property type="evidence" value="ECO:0007669"/>
    <property type="project" value="InterPro"/>
</dbReference>
<accession>A0A177TQ84</accession>
<dbReference type="Pfam" id="PF04101">
    <property type="entry name" value="Glyco_tran_28_C"/>
    <property type="match status" value="1"/>
</dbReference>
<evidence type="ECO:0000256" key="8">
    <source>
        <dbReference type="ARBA" id="ARBA00022824"/>
    </source>
</evidence>